<evidence type="ECO:0000313" key="9">
    <source>
        <dbReference type="EMBL" id="APO80609.1"/>
    </source>
</evidence>
<dbReference type="AlphaFoldDB" id="A0A1L5PK41"/>
<feature type="transmembrane region" description="Helical" evidence="7">
    <location>
        <begin position="190"/>
        <end position="209"/>
    </location>
</feature>
<dbReference type="EMBL" id="CP018743">
    <property type="protein sequence ID" value="APO80609.1"/>
    <property type="molecule type" value="Genomic_DNA"/>
</dbReference>
<evidence type="ECO:0000256" key="7">
    <source>
        <dbReference type="SAM" id="Phobius"/>
    </source>
</evidence>
<dbReference type="PANTHER" id="PTHR43266">
    <property type="entry name" value="MACROLIDE-EFFLUX PROTEIN"/>
    <property type="match status" value="1"/>
</dbReference>
<feature type="transmembrane region" description="Helical" evidence="7">
    <location>
        <begin position="125"/>
        <end position="146"/>
    </location>
</feature>
<feature type="transmembrane region" description="Helical" evidence="7">
    <location>
        <begin position="414"/>
        <end position="437"/>
    </location>
</feature>
<feature type="transmembrane region" description="Helical" evidence="7">
    <location>
        <begin position="275"/>
        <end position="294"/>
    </location>
</feature>
<sequence>MRPGQACYRITALASQCISHADLWLAAPGAPPIEKPSGPRTMSHSSQFTLLGKRRFLPFFITQSLGAFNDNLFKQSLILAILFKLSLGDGDRSIWVNLCALLFILPFFLFSALGGQFGEKFAKDALIRAIKLAEIAIMAVGALGFITNHLALMLVALFGMGTHSALFGPVKYSILPQALREEELVGGNGLVETGTFLAILAGTIGAGVMMSADSYATVVAGGVVGTAVLGYLASRWIPRAAAASPQMPLDWNIFRQSWAILRMGLGQPPAVSRSIVGNSWFWFVGAIYLTQIPAYAKDWLHGDGTVVTLVLTLFSVGIALGSLLCERLSGRKVEIGLVPFGSFGLSLFGLLWWWHSGDVPAAAAPHDWLALLGMGQAWWILLSIVGLGVFGGFYIVPLYALIQARTAEDQRARVIAANNILNALFMVVSAVLTIILLGLAELTIPQLFLVVSLLNIAVNAYIFRIVPEFTMRFLIWLLSHSMYRVQHRDLERIPDEGAALLVCNHVSFVDALLLGGAIRRPIRFVMYYKIYNLPVLNFVFRTAGAIPIAGRNEDLAIYERAFARIAEYLADGELVCIFPEGKLTGDGEIDVFKGGVNRILEETPVPVIPLALQGLWGSFFSRDPAKGFFKRLWSRVTIVAGAAIPVEAAQPEALREQVSRLRGNLR</sequence>
<feature type="domain" description="Phospholipid/glycerol acyltransferase" evidence="8">
    <location>
        <begin position="499"/>
        <end position="615"/>
    </location>
</feature>
<dbReference type="InterPro" id="IPR002123">
    <property type="entry name" value="Plipid/glycerol_acylTrfase"/>
</dbReference>
<name>A0A1L5PK41_PSEPU</name>
<dbReference type="CDD" id="cd06173">
    <property type="entry name" value="MFS_MefA_like"/>
    <property type="match status" value="1"/>
</dbReference>
<dbReference type="PANTHER" id="PTHR43266:SF2">
    <property type="entry name" value="MAJOR FACILITATOR SUPERFAMILY (MFS) PROFILE DOMAIN-CONTAINING PROTEIN"/>
    <property type="match status" value="1"/>
</dbReference>
<feature type="transmembrane region" description="Helical" evidence="7">
    <location>
        <begin position="306"/>
        <end position="325"/>
    </location>
</feature>
<keyword evidence="9" id="KW-0012">Acyltransferase</keyword>
<evidence type="ECO:0000313" key="10">
    <source>
        <dbReference type="Proteomes" id="UP000185146"/>
    </source>
</evidence>
<evidence type="ECO:0000259" key="8">
    <source>
        <dbReference type="SMART" id="SM00563"/>
    </source>
</evidence>
<accession>A0A1L5PK41</accession>
<feature type="transmembrane region" description="Helical" evidence="7">
    <location>
        <begin position="215"/>
        <end position="233"/>
    </location>
</feature>
<dbReference type="InterPro" id="IPR036259">
    <property type="entry name" value="MFS_trans_sf"/>
</dbReference>
<evidence type="ECO:0000256" key="1">
    <source>
        <dbReference type="ARBA" id="ARBA00004651"/>
    </source>
</evidence>
<evidence type="ECO:0000256" key="3">
    <source>
        <dbReference type="ARBA" id="ARBA00022475"/>
    </source>
</evidence>
<comment type="subcellular location">
    <subcellularLocation>
        <location evidence="1">Cell membrane</location>
        <topology evidence="1">Multi-pass membrane protein</topology>
    </subcellularLocation>
</comment>
<evidence type="ECO:0000256" key="4">
    <source>
        <dbReference type="ARBA" id="ARBA00022692"/>
    </source>
</evidence>
<dbReference type="SUPFAM" id="SSF69593">
    <property type="entry name" value="Glycerol-3-phosphate (1)-acyltransferase"/>
    <property type="match status" value="1"/>
</dbReference>
<feature type="transmembrane region" description="Helical" evidence="7">
    <location>
        <begin position="376"/>
        <end position="402"/>
    </location>
</feature>
<dbReference type="GO" id="GO:0016746">
    <property type="term" value="F:acyltransferase activity"/>
    <property type="evidence" value="ECO:0007669"/>
    <property type="project" value="UniProtKB-KW"/>
</dbReference>
<dbReference type="GO" id="GO:0005886">
    <property type="term" value="C:plasma membrane"/>
    <property type="evidence" value="ECO:0007669"/>
    <property type="project" value="UniProtKB-SubCell"/>
</dbReference>
<feature type="transmembrane region" description="Helical" evidence="7">
    <location>
        <begin position="94"/>
        <end position="113"/>
    </location>
</feature>
<keyword evidence="4 7" id="KW-0812">Transmembrane</keyword>
<evidence type="ECO:0000256" key="6">
    <source>
        <dbReference type="ARBA" id="ARBA00023136"/>
    </source>
</evidence>
<dbReference type="Gene3D" id="1.20.1250.20">
    <property type="entry name" value="MFS general substrate transporter like domains"/>
    <property type="match status" value="1"/>
</dbReference>
<keyword evidence="5 7" id="KW-1133">Transmembrane helix</keyword>
<organism evidence="9 10">
    <name type="scientific">Pseudomonas putida</name>
    <name type="common">Arthrobacter siderocapsulatus</name>
    <dbReference type="NCBI Taxonomy" id="303"/>
    <lineage>
        <taxon>Bacteria</taxon>
        <taxon>Pseudomonadati</taxon>
        <taxon>Pseudomonadota</taxon>
        <taxon>Gammaproteobacteria</taxon>
        <taxon>Pseudomonadales</taxon>
        <taxon>Pseudomonadaceae</taxon>
        <taxon>Pseudomonas</taxon>
    </lineage>
</organism>
<reference evidence="9 10" key="1">
    <citation type="submission" date="2016-12" db="EMBL/GenBank/DDBJ databases">
        <title>Draft Genome Sequence of Mercury Resistant Pseudomonas DRA525.</title>
        <authorList>
            <person name="Drace K.M."/>
        </authorList>
    </citation>
    <scope>NUCLEOTIDE SEQUENCE [LARGE SCALE GENOMIC DNA]</scope>
    <source>
        <strain evidence="9 10">DRA525</strain>
    </source>
</reference>
<feature type="transmembrane region" description="Helical" evidence="7">
    <location>
        <begin position="443"/>
        <end position="462"/>
    </location>
</feature>
<keyword evidence="9" id="KW-0808">Transferase</keyword>
<keyword evidence="3" id="KW-1003">Cell membrane</keyword>
<evidence type="ECO:0000256" key="5">
    <source>
        <dbReference type="ARBA" id="ARBA00022989"/>
    </source>
</evidence>
<keyword evidence="6 7" id="KW-0472">Membrane</keyword>
<keyword evidence="2" id="KW-0813">Transport</keyword>
<dbReference type="CDD" id="cd07989">
    <property type="entry name" value="LPLAT_AGPAT-like"/>
    <property type="match status" value="1"/>
</dbReference>
<dbReference type="SMART" id="SM00563">
    <property type="entry name" value="PlsC"/>
    <property type="match status" value="1"/>
</dbReference>
<proteinExistence type="predicted"/>
<protein>
    <submittedName>
        <fullName evidence="9">Glycerol acyltransferase</fullName>
    </submittedName>
</protein>
<dbReference type="SUPFAM" id="SSF103473">
    <property type="entry name" value="MFS general substrate transporter"/>
    <property type="match status" value="1"/>
</dbReference>
<dbReference type="Pfam" id="PF01553">
    <property type="entry name" value="Acyltransferase"/>
    <property type="match status" value="1"/>
</dbReference>
<gene>
    <name evidence="9" type="ORF">BL240_03490</name>
</gene>
<dbReference type="Proteomes" id="UP000185146">
    <property type="component" value="Chromosome"/>
</dbReference>
<feature type="transmembrane region" description="Helical" evidence="7">
    <location>
        <begin position="337"/>
        <end position="356"/>
    </location>
</feature>
<evidence type="ECO:0000256" key="2">
    <source>
        <dbReference type="ARBA" id="ARBA00022448"/>
    </source>
</evidence>